<comment type="caution">
    <text evidence="2">The sequence shown here is derived from an EMBL/GenBank/DDBJ whole genome shotgun (WGS) entry which is preliminary data.</text>
</comment>
<gene>
    <name evidence="2" type="ORF">FJZ00_09820</name>
</gene>
<proteinExistence type="predicted"/>
<accession>A0A937X3M2</accession>
<feature type="chain" id="PRO_5037439933" description="Chalcone isomerase domain-containing protein" evidence="1">
    <location>
        <begin position="21"/>
        <end position="179"/>
    </location>
</feature>
<name>A0A937X3M2_9BACT</name>
<reference evidence="2 3" key="1">
    <citation type="submission" date="2019-03" db="EMBL/GenBank/DDBJ databases">
        <title>Lake Tanganyika Metagenome-Assembled Genomes (MAGs).</title>
        <authorList>
            <person name="Tran P."/>
        </authorList>
    </citation>
    <scope>NUCLEOTIDE SEQUENCE [LARGE SCALE GENOMIC DNA]</scope>
    <source>
        <strain evidence="2">K_DeepCast_65m_m2_236</strain>
    </source>
</reference>
<keyword evidence="1" id="KW-0732">Signal</keyword>
<dbReference type="Proteomes" id="UP000703893">
    <property type="component" value="Unassembled WGS sequence"/>
</dbReference>
<evidence type="ECO:0000313" key="2">
    <source>
        <dbReference type="EMBL" id="MBM3275441.1"/>
    </source>
</evidence>
<evidence type="ECO:0000256" key="1">
    <source>
        <dbReference type="SAM" id="SignalP"/>
    </source>
</evidence>
<organism evidence="2 3">
    <name type="scientific">Candidatus Tanganyikabacteria bacterium</name>
    <dbReference type="NCBI Taxonomy" id="2961651"/>
    <lineage>
        <taxon>Bacteria</taxon>
        <taxon>Bacillati</taxon>
        <taxon>Candidatus Sericytochromatia</taxon>
        <taxon>Candidatus Tanganyikabacteria</taxon>
    </lineage>
</organism>
<feature type="signal peptide" evidence="1">
    <location>
        <begin position="1"/>
        <end position="20"/>
    </location>
</feature>
<sequence length="179" mass="20568">MTRGAVVVALLLGLAAPGLAASPPEVERFEKWLNTGLPHANFKRVEDPERPGLLYAGRVGEFGTIVRIFVANGTIVRQKIEVELPSERRDEIALSIIARFFRDFTGMRRNEEELWQQVQGMRSRIYRSGRKESSVDFLGARLSLYLDTQPNYDLIDPERRNWGTLFWRGEAKRLPPRKK</sequence>
<protein>
    <recommendedName>
        <fullName evidence="4">Chalcone isomerase domain-containing protein</fullName>
    </recommendedName>
</protein>
<dbReference type="EMBL" id="VGJX01000576">
    <property type="protein sequence ID" value="MBM3275441.1"/>
    <property type="molecule type" value="Genomic_DNA"/>
</dbReference>
<evidence type="ECO:0008006" key="4">
    <source>
        <dbReference type="Google" id="ProtNLM"/>
    </source>
</evidence>
<dbReference type="AlphaFoldDB" id="A0A937X3M2"/>
<evidence type="ECO:0000313" key="3">
    <source>
        <dbReference type="Proteomes" id="UP000703893"/>
    </source>
</evidence>